<protein>
    <submittedName>
        <fullName evidence="2">Uncharacterized protein</fullName>
    </submittedName>
</protein>
<dbReference type="AlphaFoldDB" id="R7ZYP4"/>
<gene>
    <name evidence="2" type="ORF">ADIS_0326</name>
</gene>
<keyword evidence="1" id="KW-1133">Transmembrane helix</keyword>
<proteinExistence type="predicted"/>
<name>R7ZYP4_9BACT</name>
<organism evidence="2 3">
    <name type="scientific">Lunatimonas lonarensis</name>
    <dbReference type="NCBI Taxonomy" id="1232681"/>
    <lineage>
        <taxon>Bacteria</taxon>
        <taxon>Pseudomonadati</taxon>
        <taxon>Bacteroidota</taxon>
        <taxon>Cytophagia</taxon>
        <taxon>Cytophagales</taxon>
        <taxon>Cyclobacteriaceae</taxon>
    </lineage>
</organism>
<sequence>MAFSVYVGIMAVVGLISLILFFLSGYYAYLVSAATFWFCAWMVGRGRI</sequence>
<evidence type="ECO:0000313" key="2">
    <source>
        <dbReference type="EMBL" id="EON79217.1"/>
    </source>
</evidence>
<reference evidence="2 3" key="1">
    <citation type="submission" date="2013-02" db="EMBL/GenBank/DDBJ databases">
        <title>A novel strain isolated from Lonar lake, Maharashtra, India.</title>
        <authorList>
            <person name="Singh A."/>
        </authorList>
    </citation>
    <scope>NUCLEOTIDE SEQUENCE [LARGE SCALE GENOMIC DNA]</scope>
    <source>
        <strain evidence="2 3">AK24</strain>
    </source>
</reference>
<keyword evidence="1" id="KW-0812">Transmembrane</keyword>
<keyword evidence="3" id="KW-1185">Reference proteome</keyword>
<evidence type="ECO:0000313" key="3">
    <source>
        <dbReference type="Proteomes" id="UP000013909"/>
    </source>
</evidence>
<dbReference type="Proteomes" id="UP000013909">
    <property type="component" value="Unassembled WGS sequence"/>
</dbReference>
<accession>R7ZYP4</accession>
<dbReference type="STRING" id="1232681.ADIS_0326"/>
<dbReference type="EMBL" id="AQHR01000011">
    <property type="protein sequence ID" value="EON79217.1"/>
    <property type="molecule type" value="Genomic_DNA"/>
</dbReference>
<feature type="transmembrane region" description="Helical" evidence="1">
    <location>
        <begin position="6"/>
        <end position="39"/>
    </location>
</feature>
<comment type="caution">
    <text evidence="2">The sequence shown here is derived from an EMBL/GenBank/DDBJ whole genome shotgun (WGS) entry which is preliminary data.</text>
</comment>
<evidence type="ECO:0000256" key="1">
    <source>
        <dbReference type="SAM" id="Phobius"/>
    </source>
</evidence>
<keyword evidence="1" id="KW-0472">Membrane</keyword>